<dbReference type="InterPro" id="IPR025513">
    <property type="entry name" value="DUF4401"/>
</dbReference>
<protein>
    <submittedName>
        <fullName evidence="3">DUF4401 domain-containing protein</fullName>
    </submittedName>
</protein>
<proteinExistence type="predicted"/>
<feature type="domain" description="DUF4401" evidence="2">
    <location>
        <begin position="41"/>
        <end position="347"/>
    </location>
</feature>
<keyword evidence="1" id="KW-0472">Membrane</keyword>
<name>A0A4U0P662_9SPHI</name>
<keyword evidence="1" id="KW-1133">Transmembrane helix</keyword>
<evidence type="ECO:0000259" key="2">
    <source>
        <dbReference type="Pfam" id="PF14351"/>
    </source>
</evidence>
<dbReference type="EMBL" id="SUME01000001">
    <property type="protein sequence ID" value="TJZ62917.1"/>
    <property type="molecule type" value="Genomic_DNA"/>
</dbReference>
<feature type="transmembrane region" description="Helical" evidence="1">
    <location>
        <begin position="225"/>
        <end position="248"/>
    </location>
</feature>
<evidence type="ECO:0000313" key="4">
    <source>
        <dbReference type="Proteomes" id="UP000306808"/>
    </source>
</evidence>
<feature type="transmembrane region" description="Helical" evidence="1">
    <location>
        <begin position="199"/>
        <end position="219"/>
    </location>
</feature>
<feature type="transmembrane region" description="Helical" evidence="1">
    <location>
        <begin position="41"/>
        <end position="65"/>
    </location>
</feature>
<dbReference type="AlphaFoldDB" id="A0A4U0P662"/>
<dbReference type="Proteomes" id="UP000306808">
    <property type="component" value="Unassembled WGS sequence"/>
</dbReference>
<comment type="caution">
    <text evidence="3">The sequence shown here is derived from an EMBL/GenBank/DDBJ whole genome shotgun (WGS) entry which is preliminary data.</text>
</comment>
<evidence type="ECO:0000313" key="3">
    <source>
        <dbReference type="EMBL" id="TJZ62917.1"/>
    </source>
</evidence>
<keyword evidence="4" id="KW-1185">Reference proteome</keyword>
<feature type="transmembrane region" description="Helical" evidence="1">
    <location>
        <begin position="302"/>
        <end position="319"/>
    </location>
</feature>
<dbReference type="OrthoDB" id="674818at2"/>
<dbReference type="RefSeq" id="WP_136899259.1">
    <property type="nucleotide sequence ID" value="NZ_SUME01000001.1"/>
</dbReference>
<gene>
    <name evidence="3" type="ORF">FAZ15_01010</name>
</gene>
<evidence type="ECO:0000256" key="1">
    <source>
        <dbReference type="SAM" id="Phobius"/>
    </source>
</evidence>
<feature type="transmembrane region" description="Helical" evidence="1">
    <location>
        <begin position="170"/>
        <end position="187"/>
    </location>
</feature>
<feature type="transmembrane region" description="Helical" evidence="1">
    <location>
        <begin position="95"/>
        <end position="116"/>
    </location>
</feature>
<feature type="transmembrane region" description="Helical" evidence="1">
    <location>
        <begin position="72"/>
        <end position="89"/>
    </location>
</feature>
<organism evidence="3 4">
    <name type="scientific">Sphingobacterium olei</name>
    <dbReference type="NCBI Taxonomy" id="2571155"/>
    <lineage>
        <taxon>Bacteria</taxon>
        <taxon>Pseudomonadati</taxon>
        <taxon>Bacteroidota</taxon>
        <taxon>Sphingobacteriia</taxon>
        <taxon>Sphingobacteriales</taxon>
        <taxon>Sphingobacteriaceae</taxon>
        <taxon>Sphingobacterium</taxon>
    </lineage>
</organism>
<feature type="transmembrane region" description="Helical" evidence="1">
    <location>
        <begin position="325"/>
        <end position="346"/>
    </location>
</feature>
<reference evidence="3 4" key="1">
    <citation type="submission" date="2019-04" db="EMBL/GenBank/DDBJ databases">
        <title>Sphingobacterium olei sp. nov., isolated from oil-contaminated soil.</title>
        <authorList>
            <person name="Liu B."/>
        </authorList>
    </citation>
    <scope>NUCLEOTIDE SEQUENCE [LARGE SCALE GENOMIC DNA]</scope>
    <source>
        <strain evidence="3 4">HAL-9</strain>
    </source>
</reference>
<sequence length="355" mass="39724">MKYKNNILETATYLQSLEPGLRLDLIVLDKSLETNQGNQTLAIKILSIFGGILSSTAFFGFLLIAGLHKSNVALLIFGILAIALGVIIGKLFRQILWDTISVSTFSIGFIMLAMALSEFHVDTQYISISCAVFSLICLCLTPNYIISFVSTLILNGSMLSFVLSTNQYDFIYIHVSLLAIILMYTFLQEARLLFISFKIRLPYHAIRMGLVLSFLIGLGLLRHDIFFTLSTSLIWSVSIVCMVAILYLSSKLLTTLQLSVVVTRLAIYGLILLVLAPTVLFPGIAGSILLILLCFWVNYKTGFVMGILALLYFVGQFYYDLNYTLLTKSVLLFLSGIVFLLFFLFISKRTNHEKI</sequence>
<accession>A0A4U0P662</accession>
<dbReference type="Pfam" id="PF14351">
    <property type="entry name" value="DUF4401"/>
    <property type="match status" value="1"/>
</dbReference>
<keyword evidence="1" id="KW-0812">Transmembrane</keyword>